<proteinExistence type="predicted"/>
<name>A0A0R3VY68_TAEAS</name>
<dbReference type="Proteomes" id="UP000282613">
    <property type="component" value="Unassembled WGS sequence"/>
</dbReference>
<organism evidence="3">
    <name type="scientific">Taenia asiatica</name>
    <name type="common">Asian tapeworm</name>
    <dbReference type="NCBI Taxonomy" id="60517"/>
    <lineage>
        <taxon>Eukaryota</taxon>
        <taxon>Metazoa</taxon>
        <taxon>Spiralia</taxon>
        <taxon>Lophotrochozoa</taxon>
        <taxon>Platyhelminthes</taxon>
        <taxon>Cestoda</taxon>
        <taxon>Eucestoda</taxon>
        <taxon>Cyclophyllidea</taxon>
        <taxon>Taeniidae</taxon>
        <taxon>Taenia</taxon>
    </lineage>
</organism>
<dbReference type="AlphaFoldDB" id="A0A0R3VY68"/>
<reference evidence="1 2" key="2">
    <citation type="submission" date="2018-11" db="EMBL/GenBank/DDBJ databases">
        <authorList>
            <consortium name="Pathogen Informatics"/>
        </authorList>
    </citation>
    <scope>NUCLEOTIDE SEQUENCE [LARGE SCALE GENOMIC DNA]</scope>
</reference>
<gene>
    <name evidence="1" type="ORF">TASK_LOCUS2363</name>
</gene>
<evidence type="ECO:0000313" key="2">
    <source>
        <dbReference type="Proteomes" id="UP000282613"/>
    </source>
</evidence>
<accession>A0A0R3VY68</accession>
<dbReference type="WBParaSite" id="TASK_0000236201-mRNA-1">
    <property type="protein sequence ID" value="TASK_0000236201-mRNA-1"/>
    <property type="gene ID" value="TASK_0000236201"/>
</dbReference>
<reference evidence="3" key="1">
    <citation type="submission" date="2017-02" db="UniProtKB">
        <authorList>
            <consortium name="WormBaseParasite"/>
        </authorList>
    </citation>
    <scope>IDENTIFICATION</scope>
</reference>
<evidence type="ECO:0000313" key="3">
    <source>
        <dbReference type="WBParaSite" id="TASK_0000236201-mRNA-1"/>
    </source>
</evidence>
<evidence type="ECO:0000313" key="1">
    <source>
        <dbReference type="EMBL" id="VDK24978.1"/>
    </source>
</evidence>
<sequence length="114" mass="12498">MVCVLPRSTHCISLLTVATTCRRWCYACDRLTACSPKHSHLMLCHHCSESVPLPLTLASNPHSSDPLGKLLSLEVVYFTTVEAVGHDFVLARPSRQTCSLLSVVVEGALRQSHV</sequence>
<protein>
    <submittedName>
        <fullName evidence="3">Secreted protein</fullName>
    </submittedName>
</protein>
<keyword evidence="2" id="KW-1185">Reference proteome</keyword>
<dbReference type="EMBL" id="UYRS01001518">
    <property type="protein sequence ID" value="VDK24978.1"/>
    <property type="molecule type" value="Genomic_DNA"/>
</dbReference>